<keyword evidence="3" id="KW-0560">Oxidoreductase</keyword>
<dbReference type="PANTHER" id="PTHR13847">
    <property type="entry name" value="SARCOSINE DEHYDROGENASE-RELATED"/>
    <property type="match status" value="1"/>
</dbReference>
<dbReference type="Gene3D" id="3.50.50.60">
    <property type="entry name" value="FAD/NAD(P)-binding domain"/>
    <property type="match status" value="1"/>
</dbReference>
<dbReference type="Gene3D" id="3.30.9.10">
    <property type="entry name" value="D-Amino Acid Oxidase, subunit A, domain 2"/>
    <property type="match status" value="1"/>
</dbReference>
<dbReference type="InterPro" id="IPR036188">
    <property type="entry name" value="FAD/NAD-bd_sf"/>
</dbReference>
<reference evidence="8" key="1">
    <citation type="journal article" date="2023" name="Commun. Biol.">
        <title>Genome analysis of Parmales, the sister group of diatoms, reveals the evolutionary specialization of diatoms from phago-mixotrophs to photoautotrophs.</title>
        <authorList>
            <person name="Ban H."/>
            <person name="Sato S."/>
            <person name="Yoshikawa S."/>
            <person name="Yamada K."/>
            <person name="Nakamura Y."/>
            <person name="Ichinomiya M."/>
            <person name="Sato N."/>
            <person name="Blanc-Mathieu R."/>
            <person name="Endo H."/>
            <person name="Kuwata A."/>
            <person name="Ogata H."/>
        </authorList>
    </citation>
    <scope>NUCLEOTIDE SEQUENCE [LARGE SCALE GENOMIC DNA]</scope>
    <source>
        <strain evidence="8">NIES 3701</strain>
    </source>
</reference>
<keyword evidence="8" id="KW-1185">Reference proteome</keyword>
<feature type="region of interest" description="Disordered" evidence="4">
    <location>
        <begin position="624"/>
        <end position="643"/>
    </location>
</feature>
<evidence type="ECO:0000256" key="4">
    <source>
        <dbReference type="SAM" id="MobiDB-lite"/>
    </source>
</evidence>
<comment type="caution">
    <text evidence="7">The sequence shown here is derived from an EMBL/GenBank/DDBJ whole genome shotgun (WGS) entry which is preliminary data.</text>
</comment>
<keyword evidence="5" id="KW-0732">Signal</keyword>
<dbReference type="GO" id="GO:0009228">
    <property type="term" value="P:thiamine biosynthetic process"/>
    <property type="evidence" value="ECO:0007669"/>
    <property type="project" value="UniProtKB-KW"/>
</dbReference>
<dbReference type="InterPro" id="IPR006076">
    <property type="entry name" value="FAD-dep_OxRdtase"/>
</dbReference>
<keyword evidence="2" id="KW-0784">Thiamine biosynthesis</keyword>
<dbReference type="SUPFAM" id="SSF51905">
    <property type="entry name" value="FAD/NAD(P)-binding domain"/>
    <property type="match status" value="1"/>
</dbReference>
<protein>
    <recommendedName>
        <fullName evidence="6">FAD dependent oxidoreductase domain-containing protein</fullName>
    </recommendedName>
</protein>
<evidence type="ECO:0000256" key="3">
    <source>
        <dbReference type="ARBA" id="ARBA00023002"/>
    </source>
</evidence>
<name>A0A9W7B4G6_9STRA</name>
<dbReference type="InterPro" id="IPR012727">
    <property type="entry name" value="Gly_oxidase_ThiO"/>
</dbReference>
<dbReference type="EMBL" id="BRXY01000286">
    <property type="protein sequence ID" value="GMH83846.1"/>
    <property type="molecule type" value="Genomic_DNA"/>
</dbReference>
<evidence type="ECO:0000259" key="6">
    <source>
        <dbReference type="Pfam" id="PF01266"/>
    </source>
</evidence>
<sequence length="694" mass="75343">MLPSRIIIGTPIILLCLVFLHNCVPVSPLLTPTLKGLTGSKPPIPRDCIIIGSGLSGLSIAYEMATKTNRQVTVISRDTESTIASYAAAGMLAPQSERLPKGPLLDLCLSSRSSYSTFVSSLESLTSLSVGYRSNGGFIAPAFSGDSVSNFSPTKESGKAQWLDSIQVRELEPRLSKDVVGGWWFGDDASVDARLLTNALKKACEESGVEFIKGDVTGVVGDERKVVVNEKKVYQGSDVVVANGAWMRELLPVPVQPHKGQSFSVRAPEGFLDRVLFASDTYIVPKSDGRIVIGATVEPGSYDPAVTVGGLMHCFNAACRLVPGIKDLEVEETWSGLRPTTPDKAPILGETPWENVHVAGGYWRNGVLLAPKTSQLIVDSIEGRLSDSDSVLLSAFKWDRFLDPEGGAKIAVASRYASQMHPVYYKSEGVGVSSSVGSELGLYEGAGAAVNERARDRELLTSSNDSYLEVLEKAANQGRTDATAFEGLEDLSSAFTVEKKEFVEEKVAVEEEEEEKGGEELKSAYEKIMENKKKQETEDAIQFTAKEERPDPGFRVWALDEETGEEILMPPYQSPGVTLDARKPKKNVPDLYEANEKTYDGYVAIQEANGISRDEQLEAMRKSRIKNRSGSEEGGGGEGSILNKKIVMEDLDDTSVRGGGTSTQLNVTAAVGFKRRVVGWGSRLKNLFRFRRGS</sequence>
<dbReference type="NCBIfam" id="TIGR02352">
    <property type="entry name" value="thiamin_ThiO"/>
    <property type="match status" value="1"/>
</dbReference>
<dbReference type="GO" id="GO:0005737">
    <property type="term" value="C:cytoplasm"/>
    <property type="evidence" value="ECO:0007669"/>
    <property type="project" value="TreeGrafter"/>
</dbReference>
<feature type="domain" description="FAD dependent oxidoreductase" evidence="6">
    <location>
        <begin position="47"/>
        <end position="379"/>
    </location>
</feature>
<dbReference type="PANTHER" id="PTHR13847:SF289">
    <property type="entry name" value="GLYCINE OXIDASE"/>
    <property type="match status" value="1"/>
</dbReference>
<gene>
    <name evidence="7" type="ORF">TrST_g9394</name>
</gene>
<evidence type="ECO:0000256" key="2">
    <source>
        <dbReference type="ARBA" id="ARBA00022977"/>
    </source>
</evidence>
<dbReference type="GO" id="GO:0016491">
    <property type="term" value="F:oxidoreductase activity"/>
    <property type="evidence" value="ECO:0007669"/>
    <property type="project" value="UniProtKB-KW"/>
</dbReference>
<dbReference type="Pfam" id="PF01266">
    <property type="entry name" value="DAO"/>
    <property type="match status" value="1"/>
</dbReference>
<dbReference type="AlphaFoldDB" id="A0A9W7B4G6"/>
<accession>A0A9W7B4G6</accession>
<comment type="pathway">
    <text evidence="1">Cofactor biosynthesis; thiamine diphosphate biosynthesis.</text>
</comment>
<dbReference type="GO" id="GO:0050660">
    <property type="term" value="F:flavin adenine dinucleotide binding"/>
    <property type="evidence" value="ECO:0007669"/>
    <property type="project" value="InterPro"/>
</dbReference>
<feature type="chain" id="PRO_5040963406" description="FAD dependent oxidoreductase domain-containing protein" evidence="5">
    <location>
        <begin position="29"/>
        <end position="694"/>
    </location>
</feature>
<dbReference type="SUPFAM" id="SSF54373">
    <property type="entry name" value="FAD-linked reductases, C-terminal domain"/>
    <property type="match status" value="1"/>
</dbReference>
<feature type="signal peptide" evidence="5">
    <location>
        <begin position="1"/>
        <end position="28"/>
    </location>
</feature>
<evidence type="ECO:0000313" key="8">
    <source>
        <dbReference type="Proteomes" id="UP001165085"/>
    </source>
</evidence>
<evidence type="ECO:0000256" key="5">
    <source>
        <dbReference type="SAM" id="SignalP"/>
    </source>
</evidence>
<dbReference type="OrthoDB" id="424974at2759"/>
<evidence type="ECO:0000256" key="1">
    <source>
        <dbReference type="ARBA" id="ARBA00004948"/>
    </source>
</evidence>
<evidence type="ECO:0000313" key="7">
    <source>
        <dbReference type="EMBL" id="GMH83846.1"/>
    </source>
</evidence>
<dbReference type="Proteomes" id="UP001165085">
    <property type="component" value="Unassembled WGS sequence"/>
</dbReference>
<proteinExistence type="predicted"/>
<organism evidence="7 8">
    <name type="scientific">Triparma strigata</name>
    <dbReference type="NCBI Taxonomy" id="1606541"/>
    <lineage>
        <taxon>Eukaryota</taxon>
        <taxon>Sar</taxon>
        <taxon>Stramenopiles</taxon>
        <taxon>Ochrophyta</taxon>
        <taxon>Bolidophyceae</taxon>
        <taxon>Parmales</taxon>
        <taxon>Triparmaceae</taxon>
        <taxon>Triparma</taxon>
    </lineage>
</organism>